<proteinExistence type="predicted"/>
<dbReference type="PANTHER" id="PTHR47027:SF20">
    <property type="entry name" value="REVERSE TRANSCRIPTASE-LIKE PROTEIN WITH RNA-DIRECTED DNA POLYMERASE DOMAIN"/>
    <property type="match status" value="1"/>
</dbReference>
<keyword evidence="2" id="KW-1185">Reference proteome</keyword>
<gene>
    <name evidence="1" type="ORF">EVAR_78817_1</name>
</gene>
<protein>
    <recommendedName>
        <fullName evidence="3">Reverse transcriptase domain-containing protein</fullName>
    </recommendedName>
</protein>
<dbReference type="OrthoDB" id="410104at2759"/>
<sequence length="180" mass="21487">MERKAFDLNVNGVKLNHFRFADDINLFEENPIHLQEMVILLKGESIETISHNEQSTKEISRRITNGWRKYWLLREVLKFDGMSLSIKREVFSTCALPFITYSDETWSLTRYHKAKLERYQTAMARSMTVVEKLGKWRWTGRMIQDPQEKWSKIVADWYPRDGKRSRGRQQAKWQETIVEG</sequence>
<dbReference type="EMBL" id="BGZK01000030">
    <property type="protein sequence ID" value="GBP08350.1"/>
    <property type="molecule type" value="Genomic_DNA"/>
</dbReference>
<name>A0A4C1T461_EUMVA</name>
<reference evidence="1 2" key="1">
    <citation type="journal article" date="2019" name="Commun. Biol.">
        <title>The bagworm genome reveals a unique fibroin gene that provides high tensile strength.</title>
        <authorList>
            <person name="Kono N."/>
            <person name="Nakamura H."/>
            <person name="Ohtoshi R."/>
            <person name="Tomita M."/>
            <person name="Numata K."/>
            <person name="Arakawa K."/>
        </authorList>
    </citation>
    <scope>NUCLEOTIDE SEQUENCE [LARGE SCALE GENOMIC DNA]</scope>
</reference>
<dbReference type="PANTHER" id="PTHR47027">
    <property type="entry name" value="REVERSE TRANSCRIPTASE DOMAIN-CONTAINING PROTEIN"/>
    <property type="match status" value="1"/>
</dbReference>
<dbReference type="AlphaFoldDB" id="A0A4C1T461"/>
<comment type="caution">
    <text evidence="1">The sequence shown here is derived from an EMBL/GenBank/DDBJ whole genome shotgun (WGS) entry which is preliminary data.</text>
</comment>
<evidence type="ECO:0008006" key="3">
    <source>
        <dbReference type="Google" id="ProtNLM"/>
    </source>
</evidence>
<evidence type="ECO:0000313" key="2">
    <source>
        <dbReference type="Proteomes" id="UP000299102"/>
    </source>
</evidence>
<dbReference type="Proteomes" id="UP000299102">
    <property type="component" value="Unassembled WGS sequence"/>
</dbReference>
<organism evidence="1 2">
    <name type="scientific">Eumeta variegata</name>
    <name type="common">Bagworm moth</name>
    <name type="synonym">Eumeta japonica</name>
    <dbReference type="NCBI Taxonomy" id="151549"/>
    <lineage>
        <taxon>Eukaryota</taxon>
        <taxon>Metazoa</taxon>
        <taxon>Ecdysozoa</taxon>
        <taxon>Arthropoda</taxon>
        <taxon>Hexapoda</taxon>
        <taxon>Insecta</taxon>
        <taxon>Pterygota</taxon>
        <taxon>Neoptera</taxon>
        <taxon>Endopterygota</taxon>
        <taxon>Lepidoptera</taxon>
        <taxon>Glossata</taxon>
        <taxon>Ditrysia</taxon>
        <taxon>Tineoidea</taxon>
        <taxon>Psychidae</taxon>
        <taxon>Oiketicinae</taxon>
        <taxon>Eumeta</taxon>
    </lineage>
</organism>
<evidence type="ECO:0000313" key="1">
    <source>
        <dbReference type="EMBL" id="GBP08350.1"/>
    </source>
</evidence>
<accession>A0A4C1T461</accession>